<evidence type="ECO:0000256" key="1">
    <source>
        <dbReference type="ARBA" id="ARBA00022729"/>
    </source>
</evidence>
<dbReference type="InterPro" id="IPR052177">
    <property type="entry name" value="Divisome_Glycosyl_Hydrolase"/>
</dbReference>
<proteinExistence type="predicted"/>
<dbReference type="OrthoDB" id="9773203at2"/>
<dbReference type="Gene3D" id="3.20.20.80">
    <property type="entry name" value="Glycosidases"/>
    <property type="match status" value="1"/>
</dbReference>
<evidence type="ECO:0000313" key="4">
    <source>
        <dbReference type="Proteomes" id="UP000321513"/>
    </source>
</evidence>
<feature type="domain" description="Glycosyl hydrolase-like 10" evidence="2">
    <location>
        <begin position="26"/>
        <end position="334"/>
    </location>
</feature>
<keyword evidence="4" id="KW-1185">Reference proteome</keyword>
<protein>
    <submittedName>
        <fullName evidence="3">UPF0748 protein YngK</fullName>
    </submittedName>
</protein>
<dbReference type="InterPro" id="IPR003790">
    <property type="entry name" value="GHL10"/>
</dbReference>
<gene>
    <name evidence="3" type="primary">yngK</name>
    <name evidence="3" type="ORF">SAE01_45070</name>
</gene>
<dbReference type="Proteomes" id="UP000321513">
    <property type="component" value="Unassembled WGS sequence"/>
</dbReference>
<organism evidence="3 4">
    <name type="scientific">Segetibacter aerophilus</name>
    <dbReference type="NCBI Taxonomy" id="670293"/>
    <lineage>
        <taxon>Bacteria</taxon>
        <taxon>Pseudomonadati</taxon>
        <taxon>Bacteroidota</taxon>
        <taxon>Chitinophagia</taxon>
        <taxon>Chitinophagales</taxon>
        <taxon>Chitinophagaceae</taxon>
        <taxon>Segetibacter</taxon>
    </lineage>
</organism>
<dbReference type="RefSeq" id="WP_147206138.1">
    <property type="nucleotide sequence ID" value="NZ_BJYT01000035.1"/>
</dbReference>
<dbReference type="SUPFAM" id="SSF51445">
    <property type="entry name" value="(Trans)glycosidases"/>
    <property type="match status" value="1"/>
</dbReference>
<dbReference type="Pfam" id="PF02638">
    <property type="entry name" value="GHL10"/>
    <property type="match status" value="1"/>
</dbReference>
<comment type="caution">
    <text evidence="3">The sequence shown here is derived from an EMBL/GenBank/DDBJ whole genome shotgun (WGS) entry which is preliminary data.</text>
</comment>
<evidence type="ECO:0000259" key="2">
    <source>
        <dbReference type="Pfam" id="PF02638"/>
    </source>
</evidence>
<sequence length="492" mass="57350">MRSFIVTVLSTFFSIISLAQKSPHYEFRAVWIATVDNIDWPSRKGLPVEQQKEEFTRLLDMHQRNGMNAVVMQIRPVADAFYPSRFEPWSEYLTGKQGQEPSPYYDPLQFMIEETHKRAMEFHAWMNPYRAVFNVNRSSISPTHVTKLFPQWFLTYGSTKYFDPGLPEVRDHVNKVVRDLVERYDLDAIHFDDYFYPYRIPGKEFPDAGSFAKYGNGMAKEDWRRSNVDSIIVMLGKTIKSANPRVKFGISPFGVWRNKRTDPRGSDSKAGVTNYDDLYADILLWLQNGWIDYVVPQLYWETTHPYVGFYMLLDWWANNSFDTQLFIGQGIYRALEPKSLAWHKRTELPNQIKAIRANGIAQGSVYFSSATFSKNPNGWNDSLRNNYYKYPALVPPMHWIDSIPPLAPLFDKLKRDEFRIYYRGAEPIKGFAIYALPRNEDETVNNATLVQIIVADKTIDLNLDNIPTKDREKVFISSIDRNNNVSEWVKLK</sequence>
<keyword evidence="1" id="KW-0732">Signal</keyword>
<evidence type="ECO:0000313" key="3">
    <source>
        <dbReference type="EMBL" id="GEO12011.1"/>
    </source>
</evidence>
<dbReference type="InterPro" id="IPR017853">
    <property type="entry name" value="GH"/>
</dbReference>
<dbReference type="PANTHER" id="PTHR43405">
    <property type="entry name" value="GLYCOSYL HYDROLASE DIGH"/>
    <property type="match status" value="1"/>
</dbReference>
<dbReference type="EMBL" id="BJYT01000035">
    <property type="protein sequence ID" value="GEO12011.1"/>
    <property type="molecule type" value="Genomic_DNA"/>
</dbReference>
<reference evidence="3 4" key="1">
    <citation type="submission" date="2019-07" db="EMBL/GenBank/DDBJ databases">
        <title>Whole genome shotgun sequence of Segetibacter aerophilus NBRC 106135.</title>
        <authorList>
            <person name="Hosoyama A."/>
            <person name="Uohara A."/>
            <person name="Ohji S."/>
            <person name="Ichikawa N."/>
        </authorList>
    </citation>
    <scope>NUCLEOTIDE SEQUENCE [LARGE SCALE GENOMIC DNA]</scope>
    <source>
        <strain evidence="3 4">NBRC 106135</strain>
    </source>
</reference>
<name>A0A512BJ66_9BACT</name>
<dbReference type="AlphaFoldDB" id="A0A512BJ66"/>
<dbReference type="PANTHER" id="PTHR43405:SF1">
    <property type="entry name" value="GLYCOSYL HYDROLASE DIGH"/>
    <property type="match status" value="1"/>
</dbReference>
<accession>A0A512BJ66</accession>